<comment type="caution">
    <text evidence="2">The sequence shown here is derived from an EMBL/GenBank/DDBJ whole genome shotgun (WGS) entry which is preliminary data.</text>
</comment>
<proteinExistence type="predicted"/>
<evidence type="ECO:0000256" key="1">
    <source>
        <dbReference type="SAM" id="MobiDB-lite"/>
    </source>
</evidence>
<organism evidence="2 3">
    <name type="scientific">Periplaneta americana</name>
    <name type="common">American cockroach</name>
    <name type="synonym">Blatta americana</name>
    <dbReference type="NCBI Taxonomy" id="6978"/>
    <lineage>
        <taxon>Eukaryota</taxon>
        <taxon>Metazoa</taxon>
        <taxon>Ecdysozoa</taxon>
        <taxon>Arthropoda</taxon>
        <taxon>Hexapoda</taxon>
        <taxon>Insecta</taxon>
        <taxon>Pterygota</taxon>
        <taxon>Neoptera</taxon>
        <taxon>Polyneoptera</taxon>
        <taxon>Dictyoptera</taxon>
        <taxon>Blattodea</taxon>
        <taxon>Blattoidea</taxon>
        <taxon>Blattidae</taxon>
        <taxon>Blattinae</taxon>
        <taxon>Periplaneta</taxon>
    </lineage>
</organism>
<dbReference type="Proteomes" id="UP001148838">
    <property type="component" value="Unassembled WGS sequence"/>
</dbReference>
<name>A0ABQ8TT65_PERAM</name>
<accession>A0ABQ8TT65</accession>
<feature type="compositionally biased region" description="Basic and acidic residues" evidence="1">
    <location>
        <begin position="50"/>
        <end position="59"/>
    </location>
</feature>
<reference evidence="2 3" key="1">
    <citation type="journal article" date="2022" name="Allergy">
        <title>Genome assembly and annotation of Periplaneta americana reveal a comprehensive cockroach allergen profile.</title>
        <authorList>
            <person name="Wang L."/>
            <person name="Xiong Q."/>
            <person name="Saelim N."/>
            <person name="Wang L."/>
            <person name="Nong W."/>
            <person name="Wan A.T."/>
            <person name="Shi M."/>
            <person name="Liu X."/>
            <person name="Cao Q."/>
            <person name="Hui J.H.L."/>
            <person name="Sookrung N."/>
            <person name="Leung T.F."/>
            <person name="Tungtrongchitr A."/>
            <person name="Tsui S.K.W."/>
        </authorList>
    </citation>
    <scope>NUCLEOTIDE SEQUENCE [LARGE SCALE GENOMIC DNA]</scope>
    <source>
        <strain evidence="2">PWHHKU_190912</strain>
    </source>
</reference>
<sequence length="69" mass="7998">MGPVPTQHRDALGELRCIQTTAEYTEDGRVNVGEDGGKEKMEKHQHRRRFFDNRLDDKTSQPNNKGMNR</sequence>
<keyword evidence="3" id="KW-1185">Reference proteome</keyword>
<dbReference type="EMBL" id="JAJSOF020000003">
    <property type="protein sequence ID" value="KAJ4449498.1"/>
    <property type="molecule type" value="Genomic_DNA"/>
</dbReference>
<evidence type="ECO:0000313" key="2">
    <source>
        <dbReference type="EMBL" id="KAJ4449498.1"/>
    </source>
</evidence>
<feature type="region of interest" description="Disordered" evidence="1">
    <location>
        <begin position="28"/>
        <end position="69"/>
    </location>
</feature>
<gene>
    <name evidence="2" type="ORF">ANN_00898</name>
</gene>
<evidence type="ECO:0000313" key="3">
    <source>
        <dbReference type="Proteomes" id="UP001148838"/>
    </source>
</evidence>
<feature type="compositionally biased region" description="Polar residues" evidence="1">
    <location>
        <begin position="60"/>
        <end position="69"/>
    </location>
</feature>
<protein>
    <submittedName>
        <fullName evidence="2">Uncharacterized protein</fullName>
    </submittedName>
</protein>